<dbReference type="RefSeq" id="WP_097130853.1">
    <property type="nucleotide sequence ID" value="NZ_OCNH01000007.1"/>
</dbReference>
<gene>
    <name evidence="2" type="ORF">SAMN06269250_5853</name>
</gene>
<evidence type="ECO:0000313" key="3">
    <source>
        <dbReference type="Proteomes" id="UP000219452"/>
    </source>
</evidence>
<dbReference type="Proteomes" id="UP000219452">
    <property type="component" value="Unassembled WGS sequence"/>
</dbReference>
<evidence type="ECO:0000313" key="2">
    <source>
        <dbReference type="EMBL" id="SOD97600.1"/>
    </source>
</evidence>
<dbReference type="EMBL" id="OCNH01000007">
    <property type="protein sequence ID" value="SOD97600.1"/>
    <property type="molecule type" value="Genomic_DNA"/>
</dbReference>
<dbReference type="OrthoDB" id="887293at2"/>
<evidence type="ECO:0000256" key="1">
    <source>
        <dbReference type="SAM" id="Phobius"/>
    </source>
</evidence>
<accession>A0A286GQ05</accession>
<name>A0A286GQ05_9BACT</name>
<keyword evidence="1" id="KW-0812">Transmembrane</keyword>
<dbReference type="AlphaFoldDB" id="A0A286GQ05"/>
<keyword evidence="1" id="KW-1133">Transmembrane helix</keyword>
<evidence type="ECO:0008006" key="4">
    <source>
        <dbReference type="Google" id="ProtNLM"/>
    </source>
</evidence>
<reference evidence="3" key="1">
    <citation type="submission" date="2017-09" db="EMBL/GenBank/DDBJ databases">
        <authorList>
            <person name="Varghese N."/>
            <person name="Submissions S."/>
        </authorList>
    </citation>
    <scope>NUCLEOTIDE SEQUENCE [LARGE SCALE GENOMIC DNA]</scope>
    <source>
        <strain evidence="3">DSM 29961</strain>
    </source>
</reference>
<proteinExistence type="predicted"/>
<feature type="transmembrane region" description="Helical" evidence="1">
    <location>
        <begin position="25"/>
        <end position="43"/>
    </location>
</feature>
<organism evidence="2 3">
    <name type="scientific">Spirosoma fluviale</name>
    <dbReference type="NCBI Taxonomy" id="1597977"/>
    <lineage>
        <taxon>Bacteria</taxon>
        <taxon>Pseudomonadati</taxon>
        <taxon>Bacteroidota</taxon>
        <taxon>Cytophagia</taxon>
        <taxon>Cytophagales</taxon>
        <taxon>Cytophagaceae</taxon>
        <taxon>Spirosoma</taxon>
    </lineage>
</organism>
<sequence>MLSSKDYSNMTLEELMAETKKLKSGTIASAFVIGMLVGVAVLLATNGKFLITISLLGVALFIGYKNSQNKKALQAEISRKETAQ</sequence>
<keyword evidence="1" id="KW-0472">Membrane</keyword>
<keyword evidence="3" id="KW-1185">Reference proteome</keyword>
<feature type="transmembrane region" description="Helical" evidence="1">
    <location>
        <begin position="49"/>
        <end position="64"/>
    </location>
</feature>
<protein>
    <recommendedName>
        <fullName evidence="4">FUSC family protein</fullName>
    </recommendedName>
</protein>